<dbReference type="Proteomes" id="UP000001953">
    <property type="component" value="Chromosome"/>
</dbReference>
<proteinExistence type="predicted"/>
<feature type="domain" description="SnoaL-like" evidence="2">
    <location>
        <begin position="24"/>
        <end position="112"/>
    </location>
</feature>
<name>Q1QQA5_NITHX</name>
<keyword evidence="4" id="KW-1185">Reference proteome</keyword>
<dbReference type="OrthoDB" id="7064268at2"/>
<dbReference type="HOGENOM" id="CLU_125060_2_1_5"/>
<reference evidence="3 4" key="1">
    <citation type="submission" date="2006-03" db="EMBL/GenBank/DDBJ databases">
        <title>Complete sequence of chromosome of Nitrobacter hamburgensis X14.</title>
        <authorList>
            <consortium name="US DOE Joint Genome Institute"/>
            <person name="Copeland A."/>
            <person name="Lucas S."/>
            <person name="Lapidus A."/>
            <person name="Barry K."/>
            <person name="Detter J.C."/>
            <person name="Glavina del Rio T."/>
            <person name="Hammon N."/>
            <person name="Israni S."/>
            <person name="Dalin E."/>
            <person name="Tice H."/>
            <person name="Pitluck S."/>
            <person name="Chain P."/>
            <person name="Malfatti S."/>
            <person name="Shin M."/>
            <person name="Vergez L."/>
            <person name="Schmutz J."/>
            <person name="Larimer F."/>
            <person name="Land M."/>
            <person name="Hauser L."/>
            <person name="Kyrpides N."/>
            <person name="Ivanova N."/>
            <person name="Ward B."/>
            <person name="Arp D."/>
            <person name="Klotz M."/>
            <person name="Stein L."/>
            <person name="O'Mullan G."/>
            <person name="Starkenburg S."/>
            <person name="Sayavedra L."/>
            <person name="Poret-Peterson A.T."/>
            <person name="Gentry M.E."/>
            <person name="Bruce D."/>
            <person name="Richardson P."/>
        </authorList>
    </citation>
    <scope>NUCLEOTIDE SEQUENCE [LARGE SCALE GENOMIC DNA]</scope>
    <source>
        <strain evidence="4">DSM 10229 / NCIMB 13809 / X14</strain>
    </source>
</reference>
<evidence type="ECO:0000259" key="2">
    <source>
        <dbReference type="Pfam" id="PF12680"/>
    </source>
</evidence>
<dbReference type="InterPro" id="IPR037401">
    <property type="entry name" value="SnoaL-like"/>
</dbReference>
<dbReference type="eggNOG" id="ENOG50325UW">
    <property type="taxonomic scope" value="Bacteria"/>
</dbReference>
<accession>Q1QQA5</accession>
<gene>
    <name evidence="3" type="ordered locus">Nham_0707</name>
</gene>
<protein>
    <recommendedName>
        <fullName evidence="2">SnoaL-like domain-containing protein</fullName>
    </recommendedName>
</protein>
<dbReference type="STRING" id="323097.Nham_0707"/>
<evidence type="ECO:0000256" key="1">
    <source>
        <dbReference type="SAM" id="MobiDB-lite"/>
    </source>
</evidence>
<dbReference type="AlphaFoldDB" id="Q1QQA5"/>
<organism evidence="3 4">
    <name type="scientific">Nitrobacter hamburgensis (strain DSM 10229 / NCIMB 13809 / X14)</name>
    <dbReference type="NCBI Taxonomy" id="323097"/>
    <lineage>
        <taxon>Bacteria</taxon>
        <taxon>Pseudomonadati</taxon>
        <taxon>Pseudomonadota</taxon>
        <taxon>Alphaproteobacteria</taxon>
        <taxon>Hyphomicrobiales</taxon>
        <taxon>Nitrobacteraceae</taxon>
        <taxon>Nitrobacter</taxon>
    </lineage>
</organism>
<evidence type="ECO:0000313" key="3">
    <source>
        <dbReference type="EMBL" id="ABE61592.1"/>
    </source>
</evidence>
<dbReference type="SUPFAM" id="SSF54427">
    <property type="entry name" value="NTF2-like"/>
    <property type="match status" value="1"/>
</dbReference>
<sequence length="122" mass="13573">MSNTVSTLLLRNLHDVFGEIDPTRRRAAIDEIFHEDAVFCDPKGGIFRGRDEIDRIATVIKASHPDFHYQPISQPEEMGDGGRVRWVSGSPGKPPAYAGTDFAIVRDGKIAAVYLFFDDLPN</sequence>
<feature type="region of interest" description="Disordered" evidence="1">
    <location>
        <begin position="70"/>
        <end position="90"/>
    </location>
</feature>
<dbReference type="Gene3D" id="3.10.450.50">
    <property type="match status" value="1"/>
</dbReference>
<dbReference type="KEGG" id="nha:Nham_0707"/>
<evidence type="ECO:0000313" key="4">
    <source>
        <dbReference type="Proteomes" id="UP000001953"/>
    </source>
</evidence>
<dbReference type="EMBL" id="CP000319">
    <property type="protein sequence ID" value="ABE61592.1"/>
    <property type="molecule type" value="Genomic_DNA"/>
</dbReference>
<dbReference type="InterPro" id="IPR032710">
    <property type="entry name" value="NTF2-like_dom_sf"/>
</dbReference>
<dbReference type="Pfam" id="PF12680">
    <property type="entry name" value="SnoaL_2"/>
    <property type="match status" value="1"/>
</dbReference>